<dbReference type="Gene3D" id="3.40.50.150">
    <property type="entry name" value="Vaccinia Virus protein VP39"/>
    <property type="match status" value="1"/>
</dbReference>
<dbReference type="InterPro" id="IPR029063">
    <property type="entry name" value="SAM-dependent_MTases_sf"/>
</dbReference>
<evidence type="ECO:0000256" key="3">
    <source>
        <dbReference type="ARBA" id="ARBA00022691"/>
    </source>
</evidence>
<evidence type="ECO:0000256" key="1">
    <source>
        <dbReference type="ARBA" id="ARBA00022603"/>
    </source>
</evidence>
<comment type="similarity">
    <text evidence="4">Belongs to the class I-like SAM-binding methyltransferase superfamily. RNA M5U methyltransferase family.</text>
</comment>
<proteinExistence type="inferred from homology"/>
<reference evidence="8" key="1">
    <citation type="submission" date="2016-10" db="EMBL/GenBank/DDBJ databases">
        <authorList>
            <person name="Varghese N."/>
            <person name="Submissions S."/>
        </authorList>
    </citation>
    <scope>NUCLEOTIDE SEQUENCE [LARGE SCALE GENOMIC DNA]</scope>
    <source>
        <strain evidence="8">DSM 16108</strain>
    </source>
</reference>
<accession>A0A1I3W0U4</accession>
<dbReference type="Pfam" id="PF01938">
    <property type="entry name" value="TRAM"/>
    <property type="match status" value="1"/>
</dbReference>
<dbReference type="RefSeq" id="WP_091895986.1">
    <property type="nucleotide sequence ID" value="NZ_FOSJ01000006.1"/>
</dbReference>
<evidence type="ECO:0000259" key="6">
    <source>
        <dbReference type="PROSITE" id="PS50926"/>
    </source>
</evidence>
<feature type="binding site" evidence="4">
    <location>
        <position position="343"/>
    </location>
    <ligand>
        <name>S-adenosyl-L-methionine</name>
        <dbReference type="ChEBI" id="CHEBI:59789"/>
    </ligand>
</feature>
<dbReference type="OrthoDB" id="9804590at2"/>
<dbReference type="PROSITE" id="PS01231">
    <property type="entry name" value="TRMA_2"/>
    <property type="match status" value="1"/>
</dbReference>
<feature type="binding site" evidence="4">
    <location>
        <position position="293"/>
    </location>
    <ligand>
        <name>S-adenosyl-L-methionine</name>
        <dbReference type="ChEBI" id="CHEBI:59789"/>
    </ligand>
</feature>
<dbReference type="InterPro" id="IPR030391">
    <property type="entry name" value="MeTrfase_TrmA_CS"/>
</dbReference>
<dbReference type="Gene3D" id="2.40.50.140">
    <property type="entry name" value="Nucleic acid-binding proteins"/>
    <property type="match status" value="1"/>
</dbReference>
<dbReference type="InterPro" id="IPR030390">
    <property type="entry name" value="MeTrfase_TrmA_AS"/>
</dbReference>
<dbReference type="InterPro" id="IPR010280">
    <property type="entry name" value="U5_MeTrfase_fam"/>
</dbReference>
<dbReference type="PANTHER" id="PTHR11061:SF30">
    <property type="entry name" value="TRNA (URACIL(54)-C(5))-METHYLTRANSFERASE"/>
    <property type="match status" value="1"/>
</dbReference>
<feature type="domain" description="TRAM" evidence="6">
    <location>
        <begin position="11"/>
        <end position="69"/>
    </location>
</feature>
<dbReference type="PANTHER" id="PTHR11061">
    <property type="entry name" value="RNA M5U METHYLTRANSFERASE"/>
    <property type="match status" value="1"/>
</dbReference>
<dbReference type="InterPro" id="IPR012340">
    <property type="entry name" value="NA-bd_OB-fold"/>
</dbReference>
<keyword evidence="3 4" id="KW-0949">S-adenosyl-L-methionine</keyword>
<sequence>MGKNKQKFTAPVLKNKDYTGTIEDLTHEGLGVVKIDNFPIFVEGALPQEEVTFKVVKIGKKFAFGKLLEVITKSPDRVEIIDKVYAQTGTMPLQHLSYDAQLRFKKDHVVRVFERIAKLPEVPIADVIGMEDPYGYRNKAQIPVRKINGKMETGFFRKNSHDLIPLEDFAIQDPKIDEAVVIVRDILKRYHIKPYDEVSHKGDIRHILIRRGYYTGELMVVLVTRTSDLPRENEIISSIKDKLPELVSLIQNINPEKTNVILGSDHKVLFGEDGYHDTLLGDTYFISHESFYQINPVQTQQLYQTAIDYAELTGKETVIDAYCGIGTLTLGLAKKAKHVYGLEIVNTAIKNANRNVQVNDVSNVSFKVGAAEDLMVEWTDRNEKVDVLVVDPPRKGLAKAFVDAVLTMKPEKMVYVSCNPATLARDLKLLHEGGYDVVKAQPVDMFPQTHHVETVVLLSLVK</sequence>
<dbReference type="InterPro" id="IPR002792">
    <property type="entry name" value="TRAM_dom"/>
</dbReference>
<dbReference type="FunFam" id="2.40.50.140:FF:000097">
    <property type="entry name" value="23S rRNA (uracil(1939)-C(5))-methyltransferase RlmD"/>
    <property type="match status" value="1"/>
</dbReference>
<keyword evidence="8" id="KW-1185">Reference proteome</keyword>
<dbReference type="GO" id="GO:0070041">
    <property type="term" value="F:rRNA (uridine-C5-)-methyltransferase activity"/>
    <property type="evidence" value="ECO:0007669"/>
    <property type="project" value="TreeGrafter"/>
</dbReference>
<evidence type="ECO:0000256" key="4">
    <source>
        <dbReference type="PROSITE-ProRule" id="PRU01024"/>
    </source>
</evidence>
<feature type="active site" description="Nucleophile" evidence="4">
    <location>
        <position position="418"/>
    </location>
</feature>
<dbReference type="SUPFAM" id="SSF50249">
    <property type="entry name" value="Nucleic acid-binding proteins"/>
    <property type="match status" value="1"/>
</dbReference>
<dbReference type="PROSITE" id="PS50926">
    <property type="entry name" value="TRAM"/>
    <property type="match status" value="1"/>
</dbReference>
<evidence type="ECO:0000313" key="7">
    <source>
        <dbReference type="EMBL" id="SFK00979.1"/>
    </source>
</evidence>
<dbReference type="PROSITE" id="PS51687">
    <property type="entry name" value="SAM_MT_RNA_M5U"/>
    <property type="match status" value="1"/>
</dbReference>
<dbReference type="FunFam" id="3.40.50.150:FF:000009">
    <property type="entry name" value="23S rRNA (Uracil(1939)-C(5))-methyltransferase RlmD"/>
    <property type="match status" value="1"/>
</dbReference>
<feature type="binding site" evidence="4">
    <location>
        <position position="391"/>
    </location>
    <ligand>
        <name>S-adenosyl-L-methionine</name>
        <dbReference type="ChEBI" id="CHEBI:59789"/>
    </ligand>
</feature>
<dbReference type="Gene3D" id="2.40.50.1070">
    <property type="match status" value="1"/>
</dbReference>
<evidence type="ECO:0000313" key="8">
    <source>
        <dbReference type="Proteomes" id="UP000199589"/>
    </source>
</evidence>
<dbReference type="GO" id="GO:0070475">
    <property type="term" value="P:rRNA base methylation"/>
    <property type="evidence" value="ECO:0007669"/>
    <property type="project" value="TreeGrafter"/>
</dbReference>
<dbReference type="Proteomes" id="UP000199589">
    <property type="component" value="Unassembled WGS sequence"/>
</dbReference>
<dbReference type="Pfam" id="PF05958">
    <property type="entry name" value="tRNA_U5-meth_tr"/>
    <property type="match status" value="1"/>
</dbReference>
<dbReference type="FunFam" id="2.40.50.1070:FF:000003">
    <property type="entry name" value="23S rRNA (Uracil-5-)-methyltransferase RumA"/>
    <property type="match status" value="1"/>
</dbReference>
<dbReference type="AlphaFoldDB" id="A0A1I3W0U4"/>
<evidence type="ECO:0000256" key="5">
    <source>
        <dbReference type="PROSITE-ProRule" id="PRU10015"/>
    </source>
</evidence>
<organism evidence="7 8">
    <name type="scientific">Marinilactibacillus piezotolerans</name>
    <dbReference type="NCBI Taxonomy" id="258723"/>
    <lineage>
        <taxon>Bacteria</taxon>
        <taxon>Bacillati</taxon>
        <taxon>Bacillota</taxon>
        <taxon>Bacilli</taxon>
        <taxon>Lactobacillales</taxon>
        <taxon>Carnobacteriaceae</taxon>
        <taxon>Marinilactibacillus</taxon>
    </lineage>
</organism>
<feature type="active site" evidence="5">
    <location>
        <position position="418"/>
    </location>
</feature>
<feature type="binding site" evidence="4">
    <location>
        <position position="322"/>
    </location>
    <ligand>
        <name>S-adenosyl-L-methionine</name>
        <dbReference type="ChEBI" id="CHEBI:59789"/>
    </ligand>
</feature>
<keyword evidence="1 4" id="KW-0489">Methyltransferase</keyword>
<dbReference type="STRING" id="258723.GCA_900169305_01879"/>
<gene>
    <name evidence="7" type="ORF">SAMN04488569_10062</name>
</gene>
<dbReference type="NCBIfam" id="TIGR00479">
    <property type="entry name" value="rumA"/>
    <property type="match status" value="1"/>
</dbReference>
<evidence type="ECO:0000256" key="2">
    <source>
        <dbReference type="ARBA" id="ARBA00022679"/>
    </source>
</evidence>
<dbReference type="CDD" id="cd02440">
    <property type="entry name" value="AdoMet_MTases"/>
    <property type="match status" value="1"/>
</dbReference>
<dbReference type="EMBL" id="FOSJ01000006">
    <property type="protein sequence ID" value="SFK00979.1"/>
    <property type="molecule type" value="Genomic_DNA"/>
</dbReference>
<dbReference type="SUPFAM" id="SSF53335">
    <property type="entry name" value="S-adenosyl-L-methionine-dependent methyltransferases"/>
    <property type="match status" value="1"/>
</dbReference>
<protein>
    <submittedName>
        <fullName evidence="7">23S rRNA m(5)U-1939 methyltransferase</fullName>
    </submittedName>
</protein>
<dbReference type="PROSITE" id="PS01230">
    <property type="entry name" value="TRMA_1"/>
    <property type="match status" value="1"/>
</dbReference>
<name>A0A1I3W0U4_9LACT</name>
<keyword evidence="2 4" id="KW-0808">Transferase</keyword>